<reference evidence="2" key="1">
    <citation type="submission" date="2021-02" db="EMBL/GenBank/DDBJ databases">
        <authorList>
            <person name="Nowell W R."/>
        </authorList>
    </citation>
    <scope>NUCLEOTIDE SEQUENCE</scope>
    <source>
        <strain evidence="2">Ploen Becks lab</strain>
    </source>
</reference>
<name>A0A813WKR1_9BILA</name>
<protein>
    <submittedName>
        <fullName evidence="2">Uncharacterized protein</fullName>
    </submittedName>
</protein>
<evidence type="ECO:0000256" key="1">
    <source>
        <dbReference type="SAM" id="SignalP"/>
    </source>
</evidence>
<comment type="caution">
    <text evidence="2">The sequence shown here is derived from an EMBL/GenBank/DDBJ whole genome shotgun (WGS) entry which is preliminary data.</text>
</comment>
<dbReference type="AlphaFoldDB" id="A0A813WKR1"/>
<dbReference type="EMBL" id="CAJNOC010001347">
    <property type="protein sequence ID" value="CAF0856842.1"/>
    <property type="molecule type" value="Genomic_DNA"/>
</dbReference>
<sequence length="69" mass="8155">MKIISTIVAIFVLFFSFLSISAFNSKREAEDWYKNSVLEKTKNKVVKINDLDEIRVNLFQLAKEYQHNK</sequence>
<proteinExistence type="predicted"/>
<gene>
    <name evidence="2" type="ORF">OXX778_LOCUS9237</name>
</gene>
<evidence type="ECO:0000313" key="3">
    <source>
        <dbReference type="Proteomes" id="UP000663879"/>
    </source>
</evidence>
<organism evidence="2 3">
    <name type="scientific">Brachionus calyciflorus</name>
    <dbReference type="NCBI Taxonomy" id="104777"/>
    <lineage>
        <taxon>Eukaryota</taxon>
        <taxon>Metazoa</taxon>
        <taxon>Spiralia</taxon>
        <taxon>Gnathifera</taxon>
        <taxon>Rotifera</taxon>
        <taxon>Eurotatoria</taxon>
        <taxon>Monogononta</taxon>
        <taxon>Pseudotrocha</taxon>
        <taxon>Ploima</taxon>
        <taxon>Brachionidae</taxon>
        <taxon>Brachionus</taxon>
    </lineage>
</organism>
<accession>A0A813WKR1</accession>
<evidence type="ECO:0000313" key="2">
    <source>
        <dbReference type="EMBL" id="CAF0856842.1"/>
    </source>
</evidence>
<dbReference type="Proteomes" id="UP000663879">
    <property type="component" value="Unassembled WGS sequence"/>
</dbReference>
<keyword evidence="1" id="KW-0732">Signal</keyword>
<feature type="signal peptide" evidence="1">
    <location>
        <begin position="1"/>
        <end position="22"/>
    </location>
</feature>
<keyword evidence="3" id="KW-1185">Reference proteome</keyword>
<feature type="chain" id="PRO_5032839701" evidence="1">
    <location>
        <begin position="23"/>
        <end position="69"/>
    </location>
</feature>